<dbReference type="PANTHER" id="PTHR35869">
    <property type="entry name" value="OUTER-MEMBRANE LIPOPROTEIN CARRIER PROTEIN"/>
    <property type="match status" value="1"/>
</dbReference>
<gene>
    <name evidence="3" type="ordered locus">A2cp1_0106</name>
</gene>
<dbReference type="RefSeq" id="WP_012631553.1">
    <property type="nucleotide sequence ID" value="NC_011891.1"/>
</dbReference>
<evidence type="ECO:0000256" key="2">
    <source>
        <dbReference type="SAM" id="SignalP"/>
    </source>
</evidence>
<feature type="signal peptide" evidence="2">
    <location>
        <begin position="1"/>
        <end position="23"/>
    </location>
</feature>
<name>B8J7X3_ANAD2</name>
<organism evidence="3 4">
    <name type="scientific">Anaeromyxobacter dehalogenans (strain ATCC BAA-258 / DSM 21875 / 2CP-1)</name>
    <dbReference type="NCBI Taxonomy" id="455488"/>
    <lineage>
        <taxon>Bacteria</taxon>
        <taxon>Pseudomonadati</taxon>
        <taxon>Myxococcota</taxon>
        <taxon>Myxococcia</taxon>
        <taxon>Myxococcales</taxon>
        <taxon>Cystobacterineae</taxon>
        <taxon>Anaeromyxobacteraceae</taxon>
        <taxon>Anaeromyxobacter</taxon>
    </lineage>
</organism>
<dbReference type="InterPro" id="IPR004564">
    <property type="entry name" value="OM_lipoprot_carrier_LolA-like"/>
</dbReference>
<dbReference type="HOGENOM" id="CLU_087560_2_0_7"/>
<keyword evidence="3" id="KW-0449">Lipoprotein</keyword>
<dbReference type="SUPFAM" id="SSF89392">
    <property type="entry name" value="Prokaryotic lipoproteins and lipoprotein localization factors"/>
    <property type="match status" value="1"/>
</dbReference>
<dbReference type="Gene3D" id="2.50.20.10">
    <property type="entry name" value="Lipoprotein localisation LolA/LolB/LppX"/>
    <property type="match status" value="1"/>
</dbReference>
<protein>
    <submittedName>
        <fullName evidence="3">Outer membrane lipoprotein carrier protein LolA</fullName>
    </submittedName>
</protein>
<feature type="chain" id="PRO_5002872389" evidence="2">
    <location>
        <begin position="24"/>
        <end position="226"/>
    </location>
</feature>
<dbReference type="Pfam" id="PF03548">
    <property type="entry name" value="LolA"/>
    <property type="match status" value="1"/>
</dbReference>
<dbReference type="EMBL" id="CP001359">
    <property type="protein sequence ID" value="ACL63465.1"/>
    <property type="molecule type" value="Genomic_DNA"/>
</dbReference>
<dbReference type="PANTHER" id="PTHR35869:SF1">
    <property type="entry name" value="OUTER-MEMBRANE LIPOPROTEIN CARRIER PROTEIN"/>
    <property type="match status" value="1"/>
</dbReference>
<evidence type="ECO:0000256" key="1">
    <source>
        <dbReference type="ARBA" id="ARBA00022729"/>
    </source>
</evidence>
<dbReference type="CDD" id="cd16325">
    <property type="entry name" value="LolA"/>
    <property type="match status" value="1"/>
</dbReference>
<sequence>MTSSFLLALPVALALAASGPAPAAAEPGGAAAARTLEDPRALARKVQAFYERTRDLEARFRQAYTYAGFGRRQTSSGTLRVKKPGMMRWDYEKPAAKTVAVKGSRLVQYEPEENQAYVDEAFDSSAMSAAVTFLLGKGDLLREFDVSLDGSGALLLRPKESDPRVESIALTVAADGQVTATRVVDGAGNANEIRFEDVRRNVGLPDAAFEVKLPRDVRRIAAPKAQ</sequence>
<dbReference type="KEGG" id="acp:A2cp1_0106"/>
<dbReference type="Proteomes" id="UP000007089">
    <property type="component" value="Chromosome"/>
</dbReference>
<reference evidence="3" key="1">
    <citation type="submission" date="2009-01" db="EMBL/GenBank/DDBJ databases">
        <title>Complete sequence of Anaeromyxobacter dehalogenans 2CP-1.</title>
        <authorList>
            <consortium name="US DOE Joint Genome Institute"/>
            <person name="Lucas S."/>
            <person name="Copeland A."/>
            <person name="Lapidus A."/>
            <person name="Glavina del Rio T."/>
            <person name="Dalin E."/>
            <person name="Tice H."/>
            <person name="Bruce D."/>
            <person name="Goodwin L."/>
            <person name="Pitluck S."/>
            <person name="Saunders E."/>
            <person name="Brettin T."/>
            <person name="Detter J.C."/>
            <person name="Han C."/>
            <person name="Larimer F."/>
            <person name="Land M."/>
            <person name="Hauser L."/>
            <person name="Kyrpides N."/>
            <person name="Ovchinnikova G."/>
            <person name="Beliaev A.S."/>
            <person name="Richardson P."/>
        </authorList>
    </citation>
    <scope>NUCLEOTIDE SEQUENCE</scope>
    <source>
        <strain evidence="3">2CP-1</strain>
    </source>
</reference>
<dbReference type="InterPro" id="IPR029046">
    <property type="entry name" value="LolA/LolB/LppX"/>
</dbReference>
<proteinExistence type="predicted"/>
<keyword evidence="1 2" id="KW-0732">Signal</keyword>
<evidence type="ECO:0000313" key="3">
    <source>
        <dbReference type="EMBL" id="ACL63465.1"/>
    </source>
</evidence>
<dbReference type="AlphaFoldDB" id="B8J7X3"/>
<keyword evidence="4" id="KW-1185">Reference proteome</keyword>
<evidence type="ECO:0000313" key="4">
    <source>
        <dbReference type="Proteomes" id="UP000007089"/>
    </source>
</evidence>
<accession>B8J7X3</accession>